<dbReference type="CDD" id="cd03215">
    <property type="entry name" value="ABC_Carb_Monos_II"/>
    <property type="match status" value="1"/>
</dbReference>
<protein>
    <submittedName>
        <fullName evidence="8">Ribose import ATP-binding protein RbsA</fullName>
        <ecNumber evidence="8">3.6.3.17</ecNumber>
    </submittedName>
</protein>
<dbReference type="SUPFAM" id="SSF52540">
    <property type="entry name" value="P-loop containing nucleoside triphosphate hydrolases"/>
    <property type="match status" value="2"/>
</dbReference>
<dbReference type="InterPro" id="IPR027417">
    <property type="entry name" value="P-loop_NTPase"/>
</dbReference>
<keyword evidence="8" id="KW-0378">Hydrolase</keyword>
<keyword evidence="5" id="KW-0547">Nucleotide-binding</keyword>
<keyword evidence="9" id="KW-1185">Reference proteome</keyword>
<dbReference type="GO" id="GO:0005524">
    <property type="term" value="F:ATP binding"/>
    <property type="evidence" value="ECO:0007669"/>
    <property type="project" value="UniProtKB-KW"/>
</dbReference>
<dbReference type="PANTHER" id="PTHR43790">
    <property type="entry name" value="CARBOHYDRATE TRANSPORT ATP-BINDING PROTEIN MG119-RELATED"/>
    <property type="match status" value="1"/>
</dbReference>
<feature type="domain" description="ABC transporter" evidence="7">
    <location>
        <begin position="252"/>
        <end position="494"/>
    </location>
</feature>
<keyword evidence="2" id="KW-0472">Membrane</keyword>
<organism evidence="8 9">
    <name type="scientific">Alysiella crassa</name>
    <dbReference type="NCBI Taxonomy" id="153491"/>
    <lineage>
        <taxon>Bacteria</taxon>
        <taxon>Pseudomonadati</taxon>
        <taxon>Pseudomonadota</taxon>
        <taxon>Betaproteobacteria</taxon>
        <taxon>Neisseriales</taxon>
        <taxon>Neisseriaceae</taxon>
        <taxon>Alysiella</taxon>
    </lineage>
</organism>
<dbReference type="STRING" id="1120980.GCA_000745955_02242"/>
<dbReference type="GO" id="GO:0016887">
    <property type="term" value="F:ATP hydrolysis activity"/>
    <property type="evidence" value="ECO:0007669"/>
    <property type="project" value="InterPro"/>
</dbReference>
<keyword evidence="6 8" id="KW-0067">ATP-binding</keyword>
<dbReference type="Gene3D" id="3.40.50.300">
    <property type="entry name" value="P-loop containing nucleotide triphosphate hydrolases"/>
    <property type="match status" value="2"/>
</dbReference>
<dbReference type="InterPro" id="IPR050107">
    <property type="entry name" value="ABC_carbohydrate_import_ATPase"/>
</dbReference>
<evidence type="ECO:0000256" key="6">
    <source>
        <dbReference type="ARBA" id="ARBA00022840"/>
    </source>
</evidence>
<evidence type="ECO:0000259" key="7">
    <source>
        <dbReference type="PROSITE" id="PS50893"/>
    </source>
</evidence>
<feature type="domain" description="ABC transporter" evidence="7">
    <location>
        <begin position="6"/>
        <end position="241"/>
    </location>
</feature>
<keyword evidence="4" id="KW-0677">Repeat</keyword>
<evidence type="ECO:0000313" key="8">
    <source>
        <dbReference type="EMBL" id="SSY70519.1"/>
    </source>
</evidence>
<dbReference type="Pfam" id="PF00005">
    <property type="entry name" value="ABC_tran"/>
    <property type="match status" value="2"/>
</dbReference>
<proteinExistence type="predicted"/>
<dbReference type="Proteomes" id="UP000254209">
    <property type="component" value="Unassembled WGS sequence"/>
</dbReference>
<dbReference type="InterPro" id="IPR003593">
    <property type="entry name" value="AAA+_ATPase"/>
</dbReference>
<evidence type="ECO:0000256" key="2">
    <source>
        <dbReference type="ARBA" id="ARBA00022475"/>
    </source>
</evidence>
<name>A0A376BLC6_9NEIS</name>
<gene>
    <name evidence="8" type="primary">rbsA</name>
    <name evidence="8" type="ORF">NCTC10283_00615</name>
</gene>
<evidence type="ECO:0000313" key="9">
    <source>
        <dbReference type="Proteomes" id="UP000254209"/>
    </source>
</evidence>
<evidence type="ECO:0000256" key="1">
    <source>
        <dbReference type="ARBA" id="ARBA00022448"/>
    </source>
</evidence>
<accession>A0A376BLC6</accession>
<keyword evidence="3" id="KW-0762">Sugar transport</keyword>
<evidence type="ECO:0000256" key="3">
    <source>
        <dbReference type="ARBA" id="ARBA00022597"/>
    </source>
</evidence>
<dbReference type="InterPro" id="IPR003439">
    <property type="entry name" value="ABC_transporter-like_ATP-bd"/>
</dbReference>
<dbReference type="EC" id="3.6.3.17" evidence="8"/>
<dbReference type="SMART" id="SM00382">
    <property type="entry name" value="AAA"/>
    <property type="match status" value="2"/>
</dbReference>
<reference evidence="8 9" key="1">
    <citation type="submission" date="2018-06" db="EMBL/GenBank/DDBJ databases">
        <authorList>
            <consortium name="Pathogen Informatics"/>
            <person name="Doyle S."/>
        </authorList>
    </citation>
    <scope>NUCLEOTIDE SEQUENCE [LARGE SCALE GENOMIC DNA]</scope>
    <source>
        <strain evidence="8 9">NCTC10283</strain>
    </source>
</reference>
<dbReference type="PROSITE" id="PS50893">
    <property type="entry name" value="ABC_TRANSPORTER_2"/>
    <property type="match status" value="2"/>
</dbReference>
<dbReference type="PANTHER" id="PTHR43790:SF9">
    <property type="entry name" value="GALACTOFURANOSE TRANSPORTER ATP-BINDING PROTEIN YTFR"/>
    <property type="match status" value="1"/>
</dbReference>
<evidence type="ECO:0000256" key="4">
    <source>
        <dbReference type="ARBA" id="ARBA00022737"/>
    </source>
</evidence>
<dbReference type="EMBL" id="UFSO01000002">
    <property type="protein sequence ID" value="SSY70519.1"/>
    <property type="molecule type" value="Genomic_DNA"/>
</dbReference>
<dbReference type="RefSeq" id="WP_034295015.1">
    <property type="nucleotide sequence ID" value="NZ_CP091519.2"/>
</dbReference>
<keyword evidence="2" id="KW-1003">Cell membrane</keyword>
<keyword evidence="1" id="KW-0813">Transport</keyword>
<evidence type="ECO:0000256" key="5">
    <source>
        <dbReference type="ARBA" id="ARBA00022741"/>
    </source>
</evidence>
<dbReference type="AlphaFoldDB" id="A0A376BLC6"/>
<sequence>MTAPLLEAKNLMKRYGNNVALNNVNLTVHAGRTHALVGRNGAGKSTLVSLITGLNKADSGTIQFNGVDAPAAGDLHEWRKHVACVYQKSTIIPHLSVAENLLINRQNLDKKLISWKNVYQNAQNILDEWDIPVDVRAEAGSLNVENRQLMEIARSLSYGARFIILDEPTAMLDGRAIKRLFARMEKLHNQGVTFLFISHHLSEVYDICQDVTVYRDAKHILTTSVAELPKNQLIEAMTGEKYTEKHYSSRELSPEITLNIHQLNQANAYENISFHIKKGEMVGLAGGGGCGKTELAETLVGLRECESGEILLKNKTYPAGNVKAALNAGIGFVPQDRHHEGFIPDLSIAENATLSIMEKLGKWGLINRNKQNALAQQWFKELDIKAYGIEQPVSGLSGGNQQKVVQARAMANNPDLLVMMSPTAGVDIKSKETLLDYVAKSSEKGTSVLIVSDELDDLRACDRVLVMYHGKLTHEFPIGWQDQELIAAMEGLSEPQNPFQAA</sequence>
<dbReference type="CDD" id="cd03216">
    <property type="entry name" value="ABC_Carb_Monos_I"/>
    <property type="match status" value="1"/>
</dbReference>
<dbReference type="OrthoDB" id="9776369at2"/>